<dbReference type="Proteomes" id="UP000007151">
    <property type="component" value="Unassembled WGS sequence"/>
</dbReference>
<accession>A0A212F2T9</accession>
<dbReference type="InParanoid" id="A0A212F2T9"/>
<dbReference type="KEGG" id="dpl:KGM_200059"/>
<sequence length="79" mass="9385">MANKINKELLNFSLQHLIQIRGKQLREQLVRSFNYWLEVPDIQIKNAIDTEAEIIAKQFIDALTGQGYEIYWRDNCMSR</sequence>
<organism evidence="1 2">
    <name type="scientific">Danaus plexippus plexippus</name>
    <dbReference type="NCBI Taxonomy" id="278856"/>
    <lineage>
        <taxon>Eukaryota</taxon>
        <taxon>Metazoa</taxon>
        <taxon>Ecdysozoa</taxon>
        <taxon>Arthropoda</taxon>
        <taxon>Hexapoda</taxon>
        <taxon>Insecta</taxon>
        <taxon>Pterygota</taxon>
        <taxon>Neoptera</taxon>
        <taxon>Endopterygota</taxon>
        <taxon>Lepidoptera</taxon>
        <taxon>Glossata</taxon>
        <taxon>Ditrysia</taxon>
        <taxon>Papilionoidea</taxon>
        <taxon>Nymphalidae</taxon>
        <taxon>Danainae</taxon>
        <taxon>Danaini</taxon>
        <taxon>Danaina</taxon>
        <taxon>Danaus</taxon>
        <taxon>Danaus</taxon>
    </lineage>
</organism>
<evidence type="ECO:0000313" key="1">
    <source>
        <dbReference type="EMBL" id="OWR48058.1"/>
    </source>
</evidence>
<gene>
    <name evidence="1" type="ORF">KGM_200059</name>
</gene>
<comment type="caution">
    <text evidence="1">The sequence shown here is derived from an EMBL/GenBank/DDBJ whole genome shotgun (WGS) entry which is preliminary data.</text>
</comment>
<evidence type="ECO:0000313" key="2">
    <source>
        <dbReference type="Proteomes" id="UP000007151"/>
    </source>
</evidence>
<protein>
    <submittedName>
        <fullName evidence="1">Uncharacterized protein</fullName>
    </submittedName>
</protein>
<name>A0A212F2T9_DANPL</name>
<dbReference type="AlphaFoldDB" id="A0A212F2T9"/>
<reference evidence="1 2" key="1">
    <citation type="journal article" date="2011" name="Cell">
        <title>The monarch butterfly genome yields insights into long-distance migration.</title>
        <authorList>
            <person name="Zhan S."/>
            <person name="Merlin C."/>
            <person name="Boore J.L."/>
            <person name="Reppert S.M."/>
        </authorList>
    </citation>
    <scope>NUCLEOTIDE SEQUENCE [LARGE SCALE GENOMIC DNA]</scope>
    <source>
        <strain evidence="1">F-2</strain>
    </source>
</reference>
<dbReference type="EMBL" id="AGBW02010675">
    <property type="protein sequence ID" value="OWR48058.1"/>
    <property type="molecule type" value="Genomic_DNA"/>
</dbReference>
<keyword evidence="2" id="KW-1185">Reference proteome</keyword>
<proteinExistence type="predicted"/>